<dbReference type="EMBL" id="CALNXI010000786">
    <property type="protein sequence ID" value="CAH3047508.1"/>
    <property type="molecule type" value="Genomic_DNA"/>
</dbReference>
<evidence type="ECO:0000313" key="2">
    <source>
        <dbReference type="EMBL" id="CAH3047508.1"/>
    </source>
</evidence>
<protein>
    <recommendedName>
        <fullName evidence="1">DUF7869 domain-containing protein</fullName>
    </recommendedName>
</protein>
<dbReference type="Pfam" id="PF25273">
    <property type="entry name" value="DUF7869"/>
    <property type="match status" value="1"/>
</dbReference>
<accession>A0ABN8NDL2</accession>
<reference evidence="2 3" key="1">
    <citation type="submission" date="2022-05" db="EMBL/GenBank/DDBJ databases">
        <authorList>
            <consortium name="Genoscope - CEA"/>
            <person name="William W."/>
        </authorList>
    </citation>
    <scope>NUCLEOTIDE SEQUENCE [LARGE SCALE GENOMIC DNA]</scope>
</reference>
<comment type="caution">
    <text evidence="2">The sequence shown here is derived from an EMBL/GenBank/DDBJ whole genome shotgun (WGS) entry which is preliminary data.</text>
</comment>
<evidence type="ECO:0000259" key="1">
    <source>
        <dbReference type="Pfam" id="PF25273"/>
    </source>
</evidence>
<name>A0ABN8NDL2_9CNID</name>
<feature type="domain" description="DUF7869" evidence="1">
    <location>
        <begin position="13"/>
        <end position="130"/>
    </location>
</feature>
<proteinExistence type="predicted"/>
<organism evidence="2 3">
    <name type="scientific">Porites evermanni</name>
    <dbReference type="NCBI Taxonomy" id="104178"/>
    <lineage>
        <taxon>Eukaryota</taxon>
        <taxon>Metazoa</taxon>
        <taxon>Cnidaria</taxon>
        <taxon>Anthozoa</taxon>
        <taxon>Hexacorallia</taxon>
        <taxon>Scleractinia</taxon>
        <taxon>Fungiina</taxon>
        <taxon>Poritidae</taxon>
        <taxon>Porites</taxon>
    </lineage>
</organism>
<keyword evidence="3" id="KW-1185">Reference proteome</keyword>
<dbReference type="Proteomes" id="UP001159427">
    <property type="component" value="Unassembled WGS sequence"/>
</dbReference>
<gene>
    <name evidence="2" type="ORF">PEVE_00041409</name>
</gene>
<sequence length="153" mass="18167">MKLTEQYGTFDQLIVWTDTAPSQFKECFFFFYLDHLVQNKYFPRIDLKFLLEGHSYSTCDHRFACIQQFYGTQETVEVPQEWATLLKNSDLKNIKVHWVTSELIMDYKSFLKMQYVSRNVETESNTFEVKKIGWINYGYGEVADEKGNETCET</sequence>
<dbReference type="InterPro" id="IPR057191">
    <property type="entry name" value="DUF7869"/>
</dbReference>
<evidence type="ECO:0000313" key="3">
    <source>
        <dbReference type="Proteomes" id="UP001159427"/>
    </source>
</evidence>